<feature type="transmembrane region" description="Helical" evidence="2">
    <location>
        <begin position="46"/>
        <end position="68"/>
    </location>
</feature>
<dbReference type="EMBL" id="JBHRWK010000014">
    <property type="protein sequence ID" value="MFC3449933.1"/>
    <property type="molecule type" value="Genomic_DNA"/>
</dbReference>
<organism evidence="3 4">
    <name type="scientific">Amycolatopsis speibonae</name>
    <dbReference type="NCBI Taxonomy" id="1450224"/>
    <lineage>
        <taxon>Bacteria</taxon>
        <taxon>Bacillati</taxon>
        <taxon>Actinomycetota</taxon>
        <taxon>Actinomycetes</taxon>
        <taxon>Pseudonocardiales</taxon>
        <taxon>Pseudonocardiaceae</taxon>
        <taxon>Amycolatopsis</taxon>
    </lineage>
</organism>
<evidence type="ECO:0000313" key="3">
    <source>
        <dbReference type="EMBL" id="MFC3449933.1"/>
    </source>
</evidence>
<keyword evidence="2" id="KW-1133">Transmembrane helix</keyword>
<evidence type="ECO:0000256" key="1">
    <source>
        <dbReference type="SAM" id="MobiDB-lite"/>
    </source>
</evidence>
<feature type="transmembrane region" description="Helical" evidence="2">
    <location>
        <begin position="109"/>
        <end position="130"/>
    </location>
</feature>
<proteinExistence type="predicted"/>
<reference evidence="4" key="1">
    <citation type="journal article" date="2019" name="Int. J. Syst. Evol. Microbiol.">
        <title>The Global Catalogue of Microorganisms (GCM) 10K type strain sequencing project: providing services to taxonomists for standard genome sequencing and annotation.</title>
        <authorList>
            <consortium name="The Broad Institute Genomics Platform"/>
            <consortium name="The Broad Institute Genome Sequencing Center for Infectious Disease"/>
            <person name="Wu L."/>
            <person name="Ma J."/>
        </authorList>
    </citation>
    <scope>NUCLEOTIDE SEQUENCE [LARGE SCALE GENOMIC DNA]</scope>
    <source>
        <strain evidence="4">CGMCC 4.7676</strain>
    </source>
</reference>
<feature type="transmembrane region" description="Helical" evidence="2">
    <location>
        <begin position="142"/>
        <end position="164"/>
    </location>
</feature>
<feature type="region of interest" description="Disordered" evidence="1">
    <location>
        <begin position="1"/>
        <end position="42"/>
    </location>
</feature>
<dbReference type="RefSeq" id="WP_378238606.1">
    <property type="nucleotide sequence ID" value="NZ_JBHRWK010000014.1"/>
</dbReference>
<comment type="caution">
    <text evidence="3">The sequence shown here is derived from an EMBL/GenBank/DDBJ whole genome shotgun (WGS) entry which is preliminary data.</text>
</comment>
<protein>
    <submittedName>
        <fullName evidence="3">Uncharacterized protein</fullName>
    </submittedName>
</protein>
<name>A0ABV7NT28_9PSEU</name>
<keyword evidence="4" id="KW-1185">Reference proteome</keyword>
<feature type="transmembrane region" description="Helical" evidence="2">
    <location>
        <begin position="179"/>
        <end position="197"/>
    </location>
</feature>
<dbReference type="Proteomes" id="UP001595645">
    <property type="component" value="Unassembled WGS sequence"/>
</dbReference>
<keyword evidence="2" id="KW-0472">Membrane</keyword>
<gene>
    <name evidence="3" type="ORF">ACFOSH_10880</name>
</gene>
<evidence type="ECO:0000256" key="2">
    <source>
        <dbReference type="SAM" id="Phobius"/>
    </source>
</evidence>
<accession>A0ABV7NT28</accession>
<evidence type="ECO:0000313" key="4">
    <source>
        <dbReference type="Proteomes" id="UP001595645"/>
    </source>
</evidence>
<feature type="region of interest" description="Disordered" evidence="1">
    <location>
        <begin position="208"/>
        <end position="254"/>
    </location>
</feature>
<keyword evidence="2" id="KW-0812">Transmembrane</keyword>
<sequence>MDTPPGQNPRSFQQQPDAPPTVVSVSGPMDPVPGRGRTDHPEPRRLVAASLTVLASVLVLVGCFFPFFTTEYRLSFDRSDKIAVVVQGAWDTKILQRNDPAFVMGTSPVGVPLLVAAVILLAAAIAAARAARLRRPGTLDRWLTTIAAVFLIGVVSTVAMLGIGRQLGAPAEGTLTLDAGMWALFAAAAAAAGAAVMTHRVQADEVPVSDPSLADMPTPKDGISITMLPPEPQPELPDYSAFAPPPETGSKVRD</sequence>